<evidence type="ECO:0000313" key="4">
    <source>
        <dbReference type="Proteomes" id="UP000092508"/>
    </source>
</evidence>
<dbReference type="OrthoDB" id="6653564at2"/>
<keyword evidence="2" id="KW-0812">Transmembrane</keyword>
<sequence>MNQLAPRQGIFAVILLISFCLHLVALMLSSEKQQYDARSAKAEQIVQQLSQEAITALSNQDRISLSVLANRYQIDPDVARMVITDPSKHVLVQTGQTQTESGQVIEQPIIANSQVLGYANLTMKAVSKGELVASQWLFVLASAVLHAFLWLIYGYVARPTAAQLAQIGERVQQKMALARGLSPALDKPAPDATTTVYAPIHDGDTDERTTDDRARGGKTIQDYLNAQRNAQSQADSASKTAKPISSKPVTDLSAQAPVAASTSGFAANPMHGQAVVLVQFYDEFNLLERLAPEVATPYFALCQALLQRVVESFNPPKGALRRYANRVHISEVGTFDHNGATLQLTGDTNQLALASVLIGKLFIMLGQVVYEKHRELSRFALPVCVGAAGADQQADLARVLAKRSKANGLLVLFAAPMLRPLSSSVRLENLRQPTTPAEREAAYYQGLTADIMQALIHQRDAILTSHSEH</sequence>
<feature type="region of interest" description="Disordered" evidence="1">
    <location>
        <begin position="182"/>
        <end position="214"/>
    </location>
</feature>
<feature type="region of interest" description="Disordered" evidence="1">
    <location>
        <begin position="228"/>
        <end position="252"/>
    </location>
</feature>
<dbReference type="RefSeq" id="WP_067236048.1">
    <property type="nucleotide sequence ID" value="NZ_LZMZ01000012.1"/>
</dbReference>
<name>A0A1B8QD71_9GAMM</name>
<evidence type="ECO:0008006" key="5">
    <source>
        <dbReference type="Google" id="ProtNLM"/>
    </source>
</evidence>
<proteinExistence type="predicted"/>
<evidence type="ECO:0000256" key="2">
    <source>
        <dbReference type="SAM" id="Phobius"/>
    </source>
</evidence>
<reference evidence="3 4" key="1">
    <citation type="submission" date="2016-06" db="EMBL/GenBank/DDBJ databases">
        <title>Draft genome of Moraxella atlantae CCUG 66109.</title>
        <authorList>
            <person name="Salva-Serra F."/>
            <person name="Engstrom-Jakobsson H."/>
            <person name="Thorell K."/>
            <person name="Gonzales-Siles L."/>
            <person name="Karlsson R."/>
            <person name="Boulund F."/>
            <person name="Engstrand L."/>
            <person name="Kristiansson E."/>
            <person name="Moore E."/>
        </authorList>
    </citation>
    <scope>NUCLEOTIDE SEQUENCE [LARGE SCALE GENOMIC DNA]</scope>
    <source>
        <strain evidence="3 4">CCUG 66109</strain>
    </source>
</reference>
<evidence type="ECO:0000256" key="1">
    <source>
        <dbReference type="SAM" id="MobiDB-lite"/>
    </source>
</evidence>
<dbReference type="STRING" id="34059.A9308_00315"/>
<feature type="compositionally biased region" description="Polar residues" evidence="1">
    <location>
        <begin position="228"/>
        <end position="239"/>
    </location>
</feature>
<feature type="transmembrane region" description="Helical" evidence="2">
    <location>
        <begin position="136"/>
        <end position="156"/>
    </location>
</feature>
<protein>
    <recommendedName>
        <fullName evidence="5">Histidine kinase BarA N-terminal domain-containing protein</fullName>
    </recommendedName>
</protein>
<feature type="compositionally biased region" description="Basic and acidic residues" evidence="1">
    <location>
        <begin position="201"/>
        <end position="214"/>
    </location>
</feature>
<feature type="transmembrane region" description="Helical" evidence="2">
    <location>
        <begin position="6"/>
        <end position="28"/>
    </location>
</feature>
<evidence type="ECO:0000313" key="3">
    <source>
        <dbReference type="EMBL" id="OBX79512.1"/>
    </source>
</evidence>
<comment type="caution">
    <text evidence="3">The sequence shown here is derived from an EMBL/GenBank/DDBJ whole genome shotgun (WGS) entry which is preliminary data.</text>
</comment>
<accession>A0A1B8QD71</accession>
<keyword evidence="2" id="KW-0472">Membrane</keyword>
<gene>
    <name evidence="3" type="ORF">A9308_00315</name>
</gene>
<organism evidence="3 4">
    <name type="scientific">Faucicola atlantae</name>
    <dbReference type="NCBI Taxonomy" id="34059"/>
    <lineage>
        <taxon>Bacteria</taxon>
        <taxon>Pseudomonadati</taxon>
        <taxon>Pseudomonadota</taxon>
        <taxon>Gammaproteobacteria</taxon>
        <taxon>Moraxellales</taxon>
        <taxon>Moraxellaceae</taxon>
        <taxon>Faucicola</taxon>
    </lineage>
</organism>
<keyword evidence="2" id="KW-1133">Transmembrane helix</keyword>
<dbReference type="AlphaFoldDB" id="A0A1B8QD71"/>
<dbReference type="EMBL" id="LZMZ01000012">
    <property type="protein sequence ID" value="OBX79512.1"/>
    <property type="molecule type" value="Genomic_DNA"/>
</dbReference>
<dbReference type="Proteomes" id="UP000092508">
    <property type="component" value="Unassembled WGS sequence"/>
</dbReference>